<proteinExistence type="predicted"/>
<evidence type="ECO:0000313" key="1">
    <source>
        <dbReference type="EMBL" id="CAD9207321.1"/>
    </source>
</evidence>
<name>A0A7S1SSZ3_9CHLO</name>
<protein>
    <submittedName>
        <fullName evidence="1">Uncharacterized protein</fullName>
    </submittedName>
</protein>
<reference evidence="1" key="1">
    <citation type="submission" date="2021-01" db="EMBL/GenBank/DDBJ databases">
        <authorList>
            <person name="Corre E."/>
            <person name="Pelletier E."/>
            <person name="Niang G."/>
            <person name="Scheremetjew M."/>
            <person name="Finn R."/>
            <person name="Kale V."/>
            <person name="Holt S."/>
            <person name="Cochrane G."/>
            <person name="Meng A."/>
            <person name="Brown T."/>
            <person name="Cohen L."/>
        </authorList>
    </citation>
    <scope>NUCLEOTIDE SEQUENCE</scope>
    <source>
        <strain evidence="1">PLY429</strain>
    </source>
</reference>
<organism evidence="1">
    <name type="scientific">Tetraselmis chuii</name>
    <dbReference type="NCBI Taxonomy" id="63592"/>
    <lineage>
        <taxon>Eukaryota</taxon>
        <taxon>Viridiplantae</taxon>
        <taxon>Chlorophyta</taxon>
        <taxon>core chlorophytes</taxon>
        <taxon>Chlorodendrophyceae</taxon>
        <taxon>Chlorodendrales</taxon>
        <taxon>Chlorodendraceae</taxon>
        <taxon>Tetraselmis</taxon>
    </lineage>
</organism>
<gene>
    <name evidence="1" type="ORF">TCHU04912_LOCUS9557</name>
</gene>
<accession>A0A7S1SSZ3</accession>
<dbReference type="AlphaFoldDB" id="A0A7S1SSZ3"/>
<dbReference type="EMBL" id="HBGG01018561">
    <property type="protein sequence ID" value="CAD9207321.1"/>
    <property type="molecule type" value="Transcribed_RNA"/>
</dbReference>
<sequence>MTVTSSRSVGRVIFRKFHQFESKRWEHSSAAIGGWSEVTEATDEDSNCRRKVIEKLYHVARQHKDHPPIEAINELLRQCSRHGEIQNAHKLSEMLSFSGVAPNPDTFVQLTSNFSYFPKPGTEGPG</sequence>